<proteinExistence type="predicted"/>
<evidence type="ECO:0008006" key="4">
    <source>
        <dbReference type="Google" id="ProtNLM"/>
    </source>
</evidence>
<organism evidence="2 3">
    <name type="scientific">Desulfoscipio geothermicus DSM 3669</name>
    <dbReference type="NCBI Taxonomy" id="1121426"/>
    <lineage>
        <taxon>Bacteria</taxon>
        <taxon>Bacillati</taxon>
        <taxon>Bacillota</taxon>
        <taxon>Clostridia</taxon>
        <taxon>Eubacteriales</taxon>
        <taxon>Desulfallaceae</taxon>
        <taxon>Desulfoscipio</taxon>
    </lineage>
</organism>
<dbReference type="RefSeq" id="WP_092485245.1">
    <property type="nucleotide sequence ID" value="NZ_FOYM01000023.1"/>
</dbReference>
<feature type="transmembrane region" description="Helical" evidence="1">
    <location>
        <begin position="144"/>
        <end position="164"/>
    </location>
</feature>
<dbReference type="STRING" id="39060.SAMN05660706_12331"/>
<sequence length="279" mass="29657">MEVIYNLITGAIVNFFAGIADSMINMAMLEVTNLMKVAMDVLDNPLVRNAIGISQAAAGSLLAVAVTVECLRSYILYQHGEPGADIGRLLTRAALGAAAIAGMPWLAEFVYKLGNSLAGAIGTISSYEIERGFEGVSLGSALDMPVTLVIMVLIVLVLWFLILVQAAIRGVELGALAVVGPVMAIGLLKNDEGVFATWWRELVVLSMTQALQVLLIKGFLAQGVNMASDFGPYFAIAWLWVTFKAPSFLRQFAHHTGIGSAAGGAAKMILVRKMLTRGA</sequence>
<dbReference type="EMBL" id="FOYM01000023">
    <property type="protein sequence ID" value="SFR11653.1"/>
    <property type="molecule type" value="Genomic_DNA"/>
</dbReference>
<feature type="transmembrane region" description="Helical" evidence="1">
    <location>
        <begin position="7"/>
        <end position="29"/>
    </location>
</feature>
<feature type="transmembrane region" description="Helical" evidence="1">
    <location>
        <begin position="171"/>
        <end position="190"/>
    </location>
</feature>
<accession>A0A1I6E1P8</accession>
<dbReference type="OrthoDB" id="2565235at2"/>
<evidence type="ECO:0000313" key="3">
    <source>
        <dbReference type="Proteomes" id="UP000199584"/>
    </source>
</evidence>
<protein>
    <recommendedName>
        <fullName evidence="4">TrbL/VirB6 plasmid conjugal transfer protein</fullName>
    </recommendedName>
</protein>
<keyword evidence="3" id="KW-1185">Reference proteome</keyword>
<keyword evidence="1" id="KW-0472">Membrane</keyword>
<keyword evidence="1" id="KW-1133">Transmembrane helix</keyword>
<evidence type="ECO:0000313" key="2">
    <source>
        <dbReference type="EMBL" id="SFR11653.1"/>
    </source>
</evidence>
<keyword evidence="1" id="KW-0812">Transmembrane</keyword>
<feature type="transmembrane region" description="Helical" evidence="1">
    <location>
        <begin position="49"/>
        <end position="68"/>
    </location>
</feature>
<feature type="transmembrane region" description="Helical" evidence="1">
    <location>
        <begin position="89"/>
        <end position="107"/>
    </location>
</feature>
<evidence type="ECO:0000256" key="1">
    <source>
        <dbReference type="SAM" id="Phobius"/>
    </source>
</evidence>
<dbReference type="Pfam" id="PF19597">
    <property type="entry name" value="TrbL_4"/>
    <property type="match status" value="1"/>
</dbReference>
<dbReference type="AlphaFoldDB" id="A0A1I6E1P8"/>
<gene>
    <name evidence="2" type="ORF">SAMN05660706_12331</name>
</gene>
<dbReference type="Proteomes" id="UP000199584">
    <property type="component" value="Unassembled WGS sequence"/>
</dbReference>
<reference evidence="3" key="1">
    <citation type="submission" date="2016-10" db="EMBL/GenBank/DDBJ databases">
        <authorList>
            <person name="Varghese N."/>
            <person name="Submissions S."/>
        </authorList>
    </citation>
    <scope>NUCLEOTIDE SEQUENCE [LARGE SCALE GENOMIC DNA]</scope>
    <source>
        <strain evidence="3">DSM 3669</strain>
    </source>
</reference>
<dbReference type="InterPro" id="IPR046084">
    <property type="entry name" value="TrbL_4"/>
</dbReference>
<name>A0A1I6E1P8_9FIRM</name>